<protein>
    <submittedName>
        <fullName evidence="1">Uncharacterized protein</fullName>
    </submittedName>
</protein>
<sequence length="129" mass="14054">MNPLNGRMRVMGIEGTSEGAEATFVPLRPPNVGTQWEIIWVIGRQNDGAVSHGWYWYDPEHPVGALLYTVVGALDIPLPLGALGAELPNVSTNNWWATYDHYPSYYFQASAAGKKGTVLAIVIERVGVG</sequence>
<organism evidence="1">
    <name type="scientific">marine sediment metagenome</name>
    <dbReference type="NCBI Taxonomy" id="412755"/>
    <lineage>
        <taxon>unclassified sequences</taxon>
        <taxon>metagenomes</taxon>
        <taxon>ecological metagenomes</taxon>
    </lineage>
</organism>
<reference evidence="1" key="1">
    <citation type="journal article" date="2014" name="Front. Microbiol.">
        <title>High frequency of phylogenetically diverse reductive dehalogenase-homologous genes in deep subseafloor sedimentary metagenomes.</title>
        <authorList>
            <person name="Kawai M."/>
            <person name="Futagami T."/>
            <person name="Toyoda A."/>
            <person name="Takaki Y."/>
            <person name="Nishi S."/>
            <person name="Hori S."/>
            <person name="Arai W."/>
            <person name="Tsubouchi T."/>
            <person name="Morono Y."/>
            <person name="Uchiyama I."/>
            <person name="Ito T."/>
            <person name="Fujiyama A."/>
            <person name="Inagaki F."/>
            <person name="Takami H."/>
        </authorList>
    </citation>
    <scope>NUCLEOTIDE SEQUENCE</scope>
    <source>
        <strain evidence="1">Expedition CK06-06</strain>
    </source>
</reference>
<evidence type="ECO:0000313" key="1">
    <source>
        <dbReference type="EMBL" id="GAI82326.1"/>
    </source>
</evidence>
<name>X1ST52_9ZZZZ</name>
<proteinExistence type="predicted"/>
<comment type="caution">
    <text evidence="1">The sequence shown here is derived from an EMBL/GenBank/DDBJ whole genome shotgun (WGS) entry which is preliminary data.</text>
</comment>
<gene>
    <name evidence="1" type="ORF">S12H4_12192</name>
</gene>
<dbReference type="EMBL" id="BARW01005701">
    <property type="protein sequence ID" value="GAI82326.1"/>
    <property type="molecule type" value="Genomic_DNA"/>
</dbReference>
<accession>X1ST52</accession>
<dbReference type="AlphaFoldDB" id="X1ST52"/>